<dbReference type="RefSeq" id="WP_062709967.1">
    <property type="nucleotide sequence ID" value="NZ_LLZG01000370.1"/>
</dbReference>
<accession>A0A101JEI5</accession>
<name>A0A101JEI5_9ACTN</name>
<organism evidence="1 2">
    <name type="scientific">Streptomyces regalis</name>
    <dbReference type="NCBI Taxonomy" id="68262"/>
    <lineage>
        <taxon>Bacteria</taxon>
        <taxon>Bacillati</taxon>
        <taxon>Actinomycetota</taxon>
        <taxon>Actinomycetes</taxon>
        <taxon>Kitasatosporales</taxon>
        <taxon>Streptomycetaceae</taxon>
        <taxon>Streptomyces</taxon>
    </lineage>
</organism>
<reference evidence="2" key="1">
    <citation type="submission" date="2015-10" db="EMBL/GenBank/DDBJ databases">
        <authorList>
            <person name="Ju K.-S."/>
            <person name="Doroghazi J.R."/>
            <person name="Metcalf W.W."/>
        </authorList>
    </citation>
    <scope>NUCLEOTIDE SEQUENCE [LARGE SCALE GENOMIC DNA]</scope>
    <source>
        <strain evidence="2">NRRL 3151</strain>
    </source>
</reference>
<sequence length="68" mass="7163">MKIKSRSAGLFPAFMAPSQAPAPMGRMADFHPLNCAMSVGRSVTCGHGDRRDVLSHGAPLGTVKGRLL</sequence>
<dbReference type="AlphaFoldDB" id="A0A101JEI5"/>
<keyword evidence="2" id="KW-1185">Reference proteome</keyword>
<evidence type="ECO:0000313" key="2">
    <source>
        <dbReference type="Proteomes" id="UP000053923"/>
    </source>
</evidence>
<proteinExistence type="predicted"/>
<evidence type="ECO:0000313" key="1">
    <source>
        <dbReference type="EMBL" id="KUL25353.1"/>
    </source>
</evidence>
<dbReference type="OrthoDB" id="9255971at2"/>
<dbReference type="EMBL" id="LLZG01000370">
    <property type="protein sequence ID" value="KUL25353.1"/>
    <property type="molecule type" value="Genomic_DNA"/>
</dbReference>
<gene>
    <name evidence="1" type="ORF">ADL12_35080</name>
</gene>
<dbReference type="Proteomes" id="UP000053923">
    <property type="component" value="Unassembled WGS sequence"/>
</dbReference>
<protein>
    <submittedName>
        <fullName evidence="1">Uncharacterized protein</fullName>
    </submittedName>
</protein>
<comment type="caution">
    <text evidence="1">The sequence shown here is derived from an EMBL/GenBank/DDBJ whole genome shotgun (WGS) entry which is preliminary data.</text>
</comment>